<dbReference type="EMBL" id="KQ981161">
    <property type="protein sequence ID" value="KYN45417.1"/>
    <property type="molecule type" value="Genomic_DNA"/>
</dbReference>
<accession>A0A195FYN8</accession>
<dbReference type="Proteomes" id="UP000078541">
    <property type="component" value="Unassembled WGS sequence"/>
</dbReference>
<name>A0A195FYN8_9HYME</name>
<organism evidence="1 2">
    <name type="scientific">Trachymyrmex septentrionalis</name>
    <dbReference type="NCBI Taxonomy" id="34720"/>
    <lineage>
        <taxon>Eukaryota</taxon>
        <taxon>Metazoa</taxon>
        <taxon>Ecdysozoa</taxon>
        <taxon>Arthropoda</taxon>
        <taxon>Hexapoda</taxon>
        <taxon>Insecta</taxon>
        <taxon>Pterygota</taxon>
        <taxon>Neoptera</taxon>
        <taxon>Endopterygota</taxon>
        <taxon>Hymenoptera</taxon>
        <taxon>Apocrita</taxon>
        <taxon>Aculeata</taxon>
        <taxon>Formicoidea</taxon>
        <taxon>Formicidae</taxon>
        <taxon>Myrmicinae</taxon>
        <taxon>Trachymyrmex</taxon>
    </lineage>
</organism>
<proteinExistence type="predicted"/>
<reference evidence="1 2" key="1">
    <citation type="submission" date="2016-03" db="EMBL/GenBank/DDBJ databases">
        <title>Trachymyrmex septentrionalis WGS genome.</title>
        <authorList>
            <person name="Nygaard S."/>
            <person name="Hu H."/>
            <person name="Boomsma J."/>
            <person name="Zhang G."/>
        </authorList>
    </citation>
    <scope>NUCLEOTIDE SEQUENCE [LARGE SCALE GENOMIC DNA]</scope>
    <source>
        <strain evidence="1">Tsep2-gDNA-1</strain>
        <tissue evidence="1">Whole body</tissue>
    </source>
</reference>
<evidence type="ECO:0000313" key="1">
    <source>
        <dbReference type="EMBL" id="KYN45417.1"/>
    </source>
</evidence>
<evidence type="ECO:0000313" key="2">
    <source>
        <dbReference type="Proteomes" id="UP000078541"/>
    </source>
</evidence>
<gene>
    <name evidence="1" type="ORF">ALC56_00111</name>
</gene>
<sequence>MSLLRSRLASVYLVLDWHRSRREEKKNPLSRYLFSTHVASIGRDLAGYNRQRNYYWLRLSGTCGNDIPFSGSDFRAPKTARHAVTCVGRAFSIWRRLKRSHLDEKAVKRVLDTRSRYTAIIVYASSTRETKILTTSKYLTQECLKSINAECRADSPGMLSIVSYQIDIDDLLNSEAAVCVLCGKLCSSPWSLPVYRGSAAGKARAFDRCA</sequence>
<protein>
    <submittedName>
        <fullName evidence="1">Uncharacterized protein</fullName>
    </submittedName>
</protein>
<keyword evidence="2" id="KW-1185">Reference proteome</keyword>
<dbReference type="AlphaFoldDB" id="A0A195FYN8"/>